<reference evidence="1 2" key="1">
    <citation type="submission" date="2019-09" db="EMBL/GenBank/DDBJ databases">
        <title>Hydrogenophaga aromatica sp. nov., isolated from a para-xylene-degrading enrichment culture.</title>
        <authorList>
            <person name="Tancsics A."/>
            <person name="Banerjee S."/>
        </authorList>
    </citation>
    <scope>NUCLEOTIDE SEQUENCE [LARGE SCALE GENOMIC DNA]</scope>
    <source>
        <strain evidence="1 2">D2P1</strain>
    </source>
</reference>
<dbReference type="AlphaFoldDB" id="A0A7Y8GWP0"/>
<proteinExistence type="predicted"/>
<organism evidence="1 2">
    <name type="scientific">Hydrogenophaga aromaticivorans</name>
    <dbReference type="NCBI Taxonomy" id="2610898"/>
    <lineage>
        <taxon>Bacteria</taxon>
        <taxon>Pseudomonadati</taxon>
        <taxon>Pseudomonadota</taxon>
        <taxon>Betaproteobacteria</taxon>
        <taxon>Burkholderiales</taxon>
        <taxon>Comamonadaceae</taxon>
        <taxon>Hydrogenophaga</taxon>
    </lineage>
</organism>
<comment type="caution">
    <text evidence="1">The sequence shown here is derived from an EMBL/GenBank/DDBJ whole genome shotgun (WGS) entry which is preliminary data.</text>
</comment>
<keyword evidence="2" id="KW-1185">Reference proteome</keyword>
<sequence>MSVLTEALLVGRDRRRLRSLKRLARAGSGTDAAPALKLQSQAIALALLDRSIKFKHRRLALLRLKEALDLGAVVDTEQWTYCRGVLALVQDSALRAYFEHTAQFVREATPRRGETRVAKAGEL</sequence>
<evidence type="ECO:0000313" key="1">
    <source>
        <dbReference type="EMBL" id="NWF46220.1"/>
    </source>
</evidence>
<dbReference type="Proteomes" id="UP000545507">
    <property type="component" value="Unassembled WGS sequence"/>
</dbReference>
<evidence type="ECO:0000313" key="2">
    <source>
        <dbReference type="Proteomes" id="UP000545507"/>
    </source>
</evidence>
<gene>
    <name evidence="1" type="ORF">F3K02_13310</name>
</gene>
<accession>A0A7Y8GWP0</accession>
<protein>
    <submittedName>
        <fullName evidence="1">Uncharacterized protein</fullName>
    </submittedName>
</protein>
<name>A0A7Y8GWP0_9BURK</name>
<dbReference type="RefSeq" id="WP_177136115.1">
    <property type="nucleotide sequence ID" value="NZ_JAGPWB010000010.1"/>
</dbReference>
<dbReference type="EMBL" id="VYGV01000011">
    <property type="protein sequence ID" value="NWF46220.1"/>
    <property type="molecule type" value="Genomic_DNA"/>
</dbReference>